<keyword evidence="12" id="KW-1185">Reference proteome</keyword>
<feature type="transmembrane region" description="Helical" evidence="8">
    <location>
        <begin position="147"/>
        <end position="164"/>
    </location>
</feature>
<dbReference type="STRING" id="283909.R7V9L6"/>
<reference evidence="10 12" key="2">
    <citation type="journal article" date="2013" name="Nature">
        <title>Insights into bilaterian evolution from three spiralian genomes.</title>
        <authorList>
            <person name="Simakov O."/>
            <person name="Marletaz F."/>
            <person name="Cho S.J."/>
            <person name="Edsinger-Gonzales E."/>
            <person name="Havlak P."/>
            <person name="Hellsten U."/>
            <person name="Kuo D.H."/>
            <person name="Larsson T."/>
            <person name="Lv J."/>
            <person name="Arendt D."/>
            <person name="Savage R."/>
            <person name="Osoegawa K."/>
            <person name="de Jong P."/>
            <person name="Grimwood J."/>
            <person name="Chapman J.A."/>
            <person name="Shapiro H."/>
            <person name="Aerts A."/>
            <person name="Otillar R.P."/>
            <person name="Terry A.Y."/>
            <person name="Boore J.L."/>
            <person name="Grigoriev I.V."/>
            <person name="Lindberg D.R."/>
            <person name="Seaver E.C."/>
            <person name="Weisblat D.A."/>
            <person name="Putnam N.H."/>
            <person name="Rokhsar D.S."/>
        </authorList>
    </citation>
    <scope>NUCLEOTIDE SEQUENCE</scope>
    <source>
        <strain evidence="10 12">I ESC-2004</strain>
    </source>
</reference>
<dbReference type="SUPFAM" id="SSF81321">
    <property type="entry name" value="Family A G protein-coupled receptor-like"/>
    <property type="match status" value="1"/>
</dbReference>
<dbReference type="HOGENOM" id="CLU_802249_0_0_1"/>
<dbReference type="GO" id="GO:0005886">
    <property type="term" value="C:plasma membrane"/>
    <property type="evidence" value="ECO:0007669"/>
    <property type="project" value="TreeGrafter"/>
</dbReference>
<evidence type="ECO:0000256" key="1">
    <source>
        <dbReference type="ARBA" id="ARBA00004141"/>
    </source>
</evidence>
<feature type="domain" description="G-protein coupled receptors family 1 profile" evidence="9">
    <location>
        <begin position="48"/>
        <end position="303"/>
    </location>
</feature>
<keyword evidence="5 8" id="KW-0472">Membrane</keyword>
<protein>
    <recommendedName>
        <fullName evidence="9">G-protein coupled receptors family 1 profile domain-containing protein</fullName>
    </recommendedName>
</protein>
<dbReference type="OMA" id="EMFIFHR"/>
<dbReference type="Proteomes" id="UP000014760">
    <property type="component" value="Unassembled WGS sequence"/>
</dbReference>
<dbReference type="PROSITE" id="PS50262">
    <property type="entry name" value="G_PROTEIN_RECEP_F1_2"/>
    <property type="match status" value="1"/>
</dbReference>
<evidence type="ECO:0000259" key="9">
    <source>
        <dbReference type="PROSITE" id="PS50262"/>
    </source>
</evidence>
<proteinExistence type="predicted"/>
<evidence type="ECO:0000256" key="8">
    <source>
        <dbReference type="SAM" id="Phobius"/>
    </source>
</evidence>
<comment type="subcellular location">
    <subcellularLocation>
        <location evidence="1">Membrane</location>
        <topology evidence="1">Multi-pass membrane protein</topology>
    </subcellularLocation>
</comment>
<feature type="transmembrane region" description="Helical" evidence="8">
    <location>
        <begin position="236"/>
        <end position="261"/>
    </location>
</feature>
<keyword evidence="2 8" id="KW-0812">Transmembrane</keyword>
<dbReference type="PRINTS" id="PR00237">
    <property type="entry name" value="GPCRRHODOPSN"/>
</dbReference>
<feature type="transmembrane region" description="Helical" evidence="8">
    <location>
        <begin position="34"/>
        <end position="56"/>
    </location>
</feature>
<evidence type="ECO:0000256" key="4">
    <source>
        <dbReference type="ARBA" id="ARBA00023040"/>
    </source>
</evidence>
<dbReference type="GO" id="GO:0004930">
    <property type="term" value="F:G protein-coupled receptor activity"/>
    <property type="evidence" value="ECO:0007669"/>
    <property type="project" value="UniProtKB-KW"/>
</dbReference>
<gene>
    <name evidence="10" type="ORF">CAPTEDRAFT_216681</name>
</gene>
<evidence type="ECO:0000313" key="10">
    <source>
        <dbReference type="EMBL" id="ELU15269.1"/>
    </source>
</evidence>
<evidence type="ECO:0000256" key="6">
    <source>
        <dbReference type="ARBA" id="ARBA00023170"/>
    </source>
</evidence>
<evidence type="ECO:0000313" key="11">
    <source>
        <dbReference type="EnsemblMetazoa" id="CapteP216681"/>
    </source>
</evidence>
<evidence type="ECO:0000256" key="5">
    <source>
        <dbReference type="ARBA" id="ARBA00023136"/>
    </source>
</evidence>
<evidence type="ECO:0000313" key="12">
    <source>
        <dbReference type="Proteomes" id="UP000014760"/>
    </source>
</evidence>
<sequence>MSMSTNATTFFTGAPAIAEKRYYPESTFVFWWEKVFLAILVVILGMIGNLLSFILLSRQRFRDSAAGFYMRALSLSDAGVMLGLVGNHTMRVYQVQMHSAIYCKIVYFLIKWFIAVSDWILGTMCLERCISVLFPLQSERFRKPRNNRIALGIILTLLGVYYAYAFEAYGSIQGICRTVSMSYPVSIRTMVDYSLVLVPMFLIISSNVVIVVSMVRSARVTRSPETSPFNSTQRSLIVMLVVISVAFVVLKSPYFVVKFILHESVTRKLGYTFYSRTAARHRLLIGLCTSFGYVNHAVNSYLYILCGEEYRKELKLMITSSCKKKPVSEVEMANTVYTTVSNIDEV</sequence>
<dbReference type="PANTHER" id="PTHR24243:SF230">
    <property type="entry name" value="G-PROTEIN COUPLED RECEPTORS FAMILY 1 PROFILE DOMAIN-CONTAINING PROTEIN"/>
    <property type="match status" value="1"/>
</dbReference>
<reference evidence="11" key="3">
    <citation type="submission" date="2015-06" db="UniProtKB">
        <authorList>
            <consortium name="EnsemblMetazoa"/>
        </authorList>
    </citation>
    <scope>IDENTIFICATION</scope>
</reference>
<keyword evidence="4" id="KW-0297">G-protein coupled receptor</keyword>
<keyword evidence="6" id="KW-0675">Receptor</keyword>
<evidence type="ECO:0000256" key="2">
    <source>
        <dbReference type="ARBA" id="ARBA00022692"/>
    </source>
</evidence>
<feature type="transmembrane region" description="Helical" evidence="8">
    <location>
        <begin position="105"/>
        <end position="126"/>
    </location>
</feature>
<dbReference type="AlphaFoldDB" id="R7V9L6"/>
<dbReference type="Pfam" id="PF00001">
    <property type="entry name" value="7tm_1"/>
    <property type="match status" value="1"/>
</dbReference>
<dbReference type="InterPro" id="IPR017452">
    <property type="entry name" value="GPCR_Rhodpsn_7TM"/>
</dbReference>
<dbReference type="EnsemblMetazoa" id="CapteT216681">
    <property type="protein sequence ID" value="CapteP216681"/>
    <property type="gene ID" value="CapteG216681"/>
</dbReference>
<evidence type="ECO:0000256" key="3">
    <source>
        <dbReference type="ARBA" id="ARBA00022989"/>
    </source>
</evidence>
<dbReference type="OrthoDB" id="10033446at2759"/>
<dbReference type="EMBL" id="AMQN01037894">
    <property type="status" value="NOT_ANNOTATED_CDS"/>
    <property type="molecule type" value="Genomic_DNA"/>
</dbReference>
<keyword evidence="3 8" id="KW-1133">Transmembrane helix</keyword>
<dbReference type="InterPro" id="IPR000276">
    <property type="entry name" value="GPCR_Rhodpsn"/>
</dbReference>
<dbReference type="Gene3D" id="1.20.1070.10">
    <property type="entry name" value="Rhodopsin 7-helix transmembrane proteins"/>
    <property type="match status" value="1"/>
</dbReference>
<evidence type="ECO:0000256" key="7">
    <source>
        <dbReference type="ARBA" id="ARBA00023224"/>
    </source>
</evidence>
<feature type="transmembrane region" description="Helical" evidence="8">
    <location>
        <begin position="281"/>
        <end position="305"/>
    </location>
</feature>
<dbReference type="EMBL" id="KB293873">
    <property type="protein sequence ID" value="ELU15269.1"/>
    <property type="molecule type" value="Genomic_DNA"/>
</dbReference>
<organism evidence="10">
    <name type="scientific">Capitella teleta</name>
    <name type="common">Polychaete worm</name>
    <dbReference type="NCBI Taxonomy" id="283909"/>
    <lineage>
        <taxon>Eukaryota</taxon>
        <taxon>Metazoa</taxon>
        <taxon>Spiralia</taxon>
        <taxon>Lophotrochozoa</taxon>
        <taxon>Annelida</taxon>
        <taxon>Polychaeta</taxon>
        <taxon>Sedentaria</taxon>
        <taxon>Scolecida</taxon>
        <taxon>Capitellidae</taxon>
        <taxon>Capitella</taxon>
    </lineage>
</organism>
<reference evidence="12" key="1">
    <citation type="submission" date="2012-12" db="EMBL/GenBank/DDBJ databases">
        <authorList>
            <person name="Hellsten U."/>
            <person name="Grimwood J."/>
            <person name="Chapman J.A."/>
            <person name="Shapiro H."/>
            <person name="Aerts A."/>
            <person name="Otillar R.P."/>
            <person name="Terry A.Y."/>
            <person name="Boore J.L."/>
            <person name="Simakov O."/>
            <person name="Marletaz F."/>
            <person name="Cho S.-J."/>
            <person name="Edsinger-Gonzales E."/>
            <person name="Havlak P."/>
            <person name="Kuo D.-H."/>
            <person name="Larsson T."/>
            <person name="Lv J."/>
            <person name="Arendt D."/>
            <person name="Savage R."/>
            <person name="Osoegawa K."/>
            <person name="de Jong P."/>
            <person name="Lindberg D.R."/>
            <person name="Seaver E.C."/>
            <person name="Weisblat D.A."/>
            <person name="Putnam N.H."/>
            <person name="Grigoriev I.V."/>
            <person name="Rokhsar D.S."/>
        </authorList>
    </citation>
    <scope>NUCLEOTIDE SEQUENCE</scope>
    <source>
        <strain evidence="12">I ESC-2004</strain>
    </source>
</reference>
<keyword evidence="7" id="KW-0807">Transducer</keyword>
<accession>R7V9L6</accession>
<name>R7V9L6_CAPTE</name>
<feature type="transmembrane region" description="Helical" evidence="8">
    <location>
        <begin position="193"/>
        <end position="215"/>
    </location>
</feature>
<dbReference type="PANTHER" id="PTHR24243">
    <property type="entry name" value="G-PROTEIN COUPLED RECEPTOR"/>
    <property type="match status" value="1"/>
</dbReference>